<dbReference type="PANTHER" id="PTHR11060:SF0">
    <property type="entry name" value="PROTEIN MEMO1"/>
    <property type="match status" value="1"/>
</dbReference>
<evidence type="ECO:0000313" key="2">
    <source>
        <dbReference type="EMBL" id="ACF45329.1"/>
    </source>
</evidence>
<dbReference type="AlphaFoldDB" id="B4S481"/>
<dbReference type="eggNOG" id="COG1355">
    <property type="taxonomic scope" value="Bacteria"/>
</dbReference>
<organism evidence="2 3">
    <name type="scientific">Prosthecochloris aestuarii (strain DSM 271 / SK 413)</name>
    <dbReference type="NCBI Taxonomy" id="290512"/>
    <lineage>
        <taxon>Bacteria</taxon>
        <taxon>Pseudomonadati</taxon>
        <taxon>Chlorobiota</taxon>
        <taxon>Chlorobiia</taxon>
        <taxon>Chlorobiales</taxon>
        <taxon>Chlorobiaceae</taxon>
        <taxon>Prosthecochloris</taxon>
    </lineage>
</organism>
<evidence type="ECO:0000313" key="3">
    <source>
        <dbReference type="Proteomes" id="UP000002725"/>
    </source>
</evidence>
<dbReference type="InterPro" id="IPR002737">
    <property type="entry name" value="MEMO1_fam"/>
</dbReference>
<reference evidence="2" key="1">
    <citation type="submission" date="2008-06" db="EMBL/GenBank/DDBJ databases">
        <title>Complete sequence of chromosome of Prosthecochloris aestuarii DSM 271.</title>
        <authorList>
            <consortium name="US DOE Joint Genome Institute"/>
            <person name="Lucas S."/>
            <person name="Copeland A."/>
            <person name="Lapidus A."/>
            <person name="Glavina del Rio T."/>
            <person name="Dalin E."/>
            <person name="Tice H."/>
            <person name="Bruce D."/>
            <person name="Goodwin L."/>
            <person name="Pitluck S."/>
            <person name="Schmutz J."/>
            <person name="Larimer F."/>
            <person name="Land M."/>
            <person name="Hauser L."/>
            <person name="Kyrpides N."/>
            <person name="Anderson I."/>
            <person name="Liu Z."/>
            <person name="Li T."/>
            <person name="Zhao F."/>
            <person name="Overmann J."/>
            <person name="Bryant D.A."/>
            <person name="Richardson P."/>
        </authorList>
    </citation>
    <scope>NUCLEOTIDE SEQUENCE [LARGE SCALE GENOMIC DNA]</scope>
    <source>
        <strain evidence="2">DSM 271</strain>
    </source>
</reference>
<comment type="similarity">
    <text evidence="1">Belongs to the MEMO1 family.</text>
</comment>
<dbReference type="Pfam" id="PF01875">
    <property type="entry name" value="Memo"/>
    <property type="match status" value="1"/>
</dbReference>
<name>B4S481_PROA2</name>
<dbReference type="Proteomes" id="UP000002725">
    <property type="component" value="Chromosome"/>
</dbReference>
<dbReference type="HOGENOM" id="CLU_038085_2_0_10"/>
<dbReference type="Gene3D" id="3.40.830.10">
    <property type="entry name" value="LigB-like"/>
    <property type="match status" value="1"/>
</dbReference>
<dbReference type="KEGG" id="paa:Paes_0272"/>
<dbReference type="EMBL" id="CP001108">
    <property type="protein sequence ID" value="ACF45329.1"/>
    <property type="molecule type" value="Genomic_DNA"/>
</dbReference>
<evidence type="ECO:0008006" key="4">
    <source>
        <dbReference type="Google" id="ProtNLM"/>
    </source>
</evidence>
<sequence>MNENVRYPAVAESFYPSDREELDTFLESILSESTATNNSEKASIRALLVPHAGYAFSGRASAEAYSRLAGNQYRTVFILGNAHAYRFNGIALDTHHIWQSPLGRIPINMDAAEQFRTAAPRLIDYLDIAHHSDHVLEVQLPFLQKTLKTGFSILPILFGENAKDISLKTARILSDILQPDDLLIASSDLSHYPSYDDANAIDRKTLDAIVNIDMKGLERHVRNTMKQNVAHEDALFCGPDGLKTLLRIATQRGWTAEELAYCNSGDAEWRDRDAVVGYGSVAFYEPQ</sequence>
<gene>
    <name evidence="2" type="ordered locus">Paes_0272</name>
</gene>
<dbReference type="PANTHER" id="PTHR11060">
    <property type="entry name" value="PROTEIN MEMO1"/>
    <property type="match status" value="1"/>
</dbReference>
<keyword evidence="3" id="KW-1185">Reference proteome</keyword>
<proteinExistence type="inferred from homology"/>
<evidence type="ECO:0000256" key="1">
    <source>
        <dbReference type="ARBA" id="ARBA00006315"/>
    </source>
</evidence>
<protein>
    <recommendedName>
        <fullName evidence="4">MEMO1 family protein</fullName>
    </recommendedName>
</protein>
<dbReference type="RefSeq" id="WP_012504866.1">
    <property type="nucleotide sequence ID" value="NC_011059.1"/>
</dbReference>
<accession>B4S481</accession>
<dbReference type="NCBIfam" id="TIGR04336">
    <property type="entry name" value="AmmeMemoSam_B"/>
    <property type="match status" value="1"/>
</dbReference>
<dbReference type="CDD" id="cd07361">
    <property type="entry name" value="MEMO_like"/>
    <property type="match status" value="1"/>
</dbReference>